<dbReference type="AlphaFoldDB" id="A0AAV4VHB8"/>
<keyword evidence="2" id="KW-1185">Reference proteome</keyword>
<evidence type="ECO:0000313" key="2">
    <source>
        <dbReference type="Proteomes" id="UP001054837"/>
    </source>
</evidence>
<evidence type="ECO:0000313" key="1">
    <source>
        <dbReference type="EMBL" id="GIY69350.1"/>
    </source>
</evidence>
<dbReference type="Proteomes" id="UP001054837">
    <property type="component" value="Unassembled WGS sequence"/>
</dbReference>
<name>A0AAV4VHB8_9ARAC</name>
<comment type="caution">
    <text evidence="1">The sequence shown here is derived from an EMBL/GenBank/DDBJ whole genome shotgun (WGS) entry which is preliminary data.</text>
</comment>
<protein>
    <submittedName>
        <fullName evidence="1">Uncharacterized protein</fullName>
    </submittedName>
</protein>
<reference evidence="1 2" key="1">
    <citation type="submission" date="2021-06" db="EMBL/GenBank/DDBJ databases">
        <title>Caerostris darwini draft genome.</title>
        <authorList>
            <person name="Kono N."/>
            <person name="Arakawa K."/>
        </authorList>
    </citation>
    <scope>NUCLEOTIDE SEQUENCE [LARGE SCALE GENOMIC DNA]</scope>
</reference>
<gene>
    <name evidence="1" type="ORF">CDAR_470401</name>
</gene>
<organism evidence="1 2">
    <name type="scientific">Caerostris darwini</name>
    <dbReference type="NCBI Taxonomy" id="1538125"/>
    <lineage>
        <taxon>Eukaryota</taxon>
        <taxon>Metazoa</taxon>
        <taxon>Ecdysozoa</taxon>
        <taxon>Arthropoda</taxon>
        <taxon>Chelicerata</taxon>
        <taxon>Arachnida</taxon>
        <taxon>Araneae</taxon>
        <taxon>Araneomorphae</taxon>
        <taxon>Entelegynae</taxon>
        <taxon>Araneoidea</taxon>
        <taxon>Araneidae</taxon>
        <taxon>Caerostris</taxon>
    </lineage>
</organism>
<proteinExistence type="predicted"/>
<sequence>MLQSFLLISCFEDCPIHHSGFGTFVQGLEKREGLEVFRSKLSFFGDSSTLKARGLSSPNFCFTNSKGRGAANEVYGGFDPDLFL</sequence>
<accession>A0AAV4VHB8</accession>
<dbReference type="EMBL" id="BPLQ01013035">
    <property type="protein sequence ID" value="GIY69350.1"/>
    <property type="molecule type" value="Genomic_DNA"/>
</dbReference>